<dbReference type="GO" id="GO:0031122">
    <property type="term" value="P:cytoplasmic microtubule organization"/>
    <property type="evidence" value="ECO:0007669"/>
    <property type="project" value="TreeGrafter"/>
</dbReference>
<sequence>MSIVTVFVSTDENVNSERRFDKGLTILDFKINQYKLEPITGIPASTQSISLYNGENLIGRIDDDTRMLGAYPIDDYMRIHVVDLNPHRLKNQYNDTSLVEKFELTEEEYAKRTDSVMAFKQRNKLGRFSDEASESSQASEKAQEEASKVIHLGDRCEVQLTDDATLRKRGNVRFIGSTEFQPGIWIGIEYDEPLGKNNGTVQGIEYFKCSPNYGAFVRPTKVTVGDFPEEDLFNTDDELEEM</sequence>
<reference evidence="6" key="1">
    <citation type="submission" date="2020-12" db="EMBL/GenBank/DDBJ databases">
        <title>Metabolic potential, ecology and presence of endohyphal bacteria is reflected in genomic diversity of Mucoromycotina.</title>
        <authorList>
            <person name="Muszewska A."/>
            <person name="Okrasinska A."/>
            <person name="Steczkiewicz K."/>
            <person name="Drgas O."/>
            <person name="Orlowska M."/>
            <person name="Perlinska-Lenart U."/>
            <person name="Aleksandrzak-Piekarczyk T."/>
            <person name="Szatraj K."/>
            <person name="Zielenkiewicz U."/>
            <person name="Pilsyk S."/>
            <person name="Malc E."/>
            <person name="Mieczkowski P."/>
            <person name="Kruszewska J.S."/>
            <person name="Biernat P."/>
            <person name="Pawlowska J."/>
        </authorList>
    </citation>
    <scope>NUCLEOTIDE SEQUENCE</scope>
    <source>
        <strain evidence="6">WA0000051536</strain>
    </source>
</reference>
<dbReference type="GO" id="GO:0051010">
    <property type="term" value="F:microtubule plus-end binding"/>
    <property type="evidence" value="ECO:0007669"/>
    <property type="project" value="TreeGrafter"/>
</dbReference>
<keyword evidence="2" id="KW-0963">Cytoplasm</keyword>
<dbReference type="GO" id="GO:0005938">
    <property type="term" value="C:cell cortex"/>
    <property type="evidence" value="ECO:0007669"/>
    <property type="project" value="TreeGrafter"/>
</dbReference>
<comment type="subcellular location">
    <subcellularLocation>
        <location evidence="1">Cytoplasm</location>
    </subcellularLocation>
</comment>
<proteinExistence type="inferred from homology"/>
<dbReference type="OrthoDB" id="2130750at2759"/>
<comment type="similarity">
    <text evidence="4">Belongs to the TBCB family.</text>
</comment>
<dbReference type="EMBL" id="JAEPRA010000011">
    <property type="protein sequence ID" value="KAG2178678.1"/>
    <property type="molecule type" value="Genomic_DNA"/>
</dbReference>
<dbReference type="InterPro" id="IPR000938">
    <property type="entry name" value="CAP-Gly_domain"/>
</dbReference>
<dbReference type="GO" id="GO:0035371">
    <property type="term" value="C:microtubule plus-end"/>
    <property type="evidence" value="ECO:0007669"/>
    <property type="project" value="TreeGrafter"/>
</dbReference>
<evidence type="ECO:0000313" key="7">
    <source>
        <dbReference type="Proteomes" id="UP000612746"/>
    </source>
</evidence>
<dbReference type="PROSITE" id="PS50245">
    <property type="entry name" value="CAP_GLY_2"/>
    <property type="match status" value="1"/>
</dbReference>
<dbReference type="PANTHER" id="PTHR18916:SF85">
    <property type="entry name" value="TUBULIN-FOLDING COFACTOR B"/>
    <property type="match status" value="1"/>
</dbReference>
<evidence type="ECO:0000256" key="4">
    <source>
        <dbReference type="ARBA" id="ARBA00025779"/>
    </source>
</evidence>
<dbReference type="AlphaFoldDB" id="A0A8H7PRQ2"/>
<dbReference type="InterPro" id="IPR045172">
    <property type="entry name" value="TBCB_Ubl"/>
</dbReference>
<dbReference type="GO" id="GO:0007021">
    <property type="term" value="P:tubulin complex assembly"/>
    <property type="evidence" value="ECO:0007669"/>
    <property type="project" value="InterPro"/>
</dbReference>
<protein>
    <recommendedName>
        <fullName evidence="5">CAP-Gly domain-containing protein</fullName>
    </recommendedName>
</protein>
<dbReference type="SUPFAM" id="SSF74924">
    <property type="entry name" value="Cap-Gly domain"/>
    <property type="match status" value="1"/>
</dbReference>
<evidence type="ECO:0000259" key="5">
    <source>
        <dbReference type="PROSITE" id="PS50245"/>
    </source>
</evidence>
<keyword evidence="3" id="KW-0143">Chaperone</keyword>
<dbReference type="InterPro" id="IPR029071">
    <property type="entry name" value="Ubiquitin-like_domsf"/>
</dbReference>
<dbReference type="Gene3D" id="3.10.20.90">
    <property type="entry name" value="Phosphatidylinositol 3-kinase Catalytic Subunit, Chain A, domain 1"/>
    <property type="match status" value="1"/>
</dbReference>
<dbReference type="Gene3D" id="2.30.30.190">
    <property type="entry name" value="CAP Gly-rich-like domain"/>
    <property type="match status" value="1"/>
</dbReference>
<accession>A0A8H7PRQ2</accession>
<dbReference type="GO" id="GO:0043014">
    <property type="term" value="F:alpha-tubulin binding"/>
    <property type="evidence" value="ECO:0007669"/>
    <property type="project" value="InterPro"/>
</dbReference>
<feature type="domain" description="CAP-Gly" evidence="5">
    <location>
        <begin position="176"/>
        <end position="218"/>
    </location>
</feature>
<comment type="caution">
    <text evidence="6">The sequence shown here is derived from an EMBL/GenBank/DDBJ whole genome shotgun (WGS) entry which is preliminary data.</text>
</comment>
<dbReference type="PANTHER" id="PTHR18916">
    <property type="entry name" value="DYNACTIN 1-RELATED MICROTUBULE-BINDING"/>
    <property type="match status" value="1"/>
</dbReference>
<evidence type="ECO:0000256" key="3">
    <source>
        <dbReference type="ARBA" id="ARBA00023186"/>
    </source>
</evidence>
<evidence type="ECO:0000256" key="1">
    <source>
        <dbReference type="ARBA" id="ARBA00004496"/>
    </source>
</evidence>
<dbReference type="Proteomes" id="UP000612746">
    <property type="component" value="Unassembled WGS sequence"/>
</dbReference>
<evidence type="ECO:0000256" key="2">
    <source>
        <dbReference type="ARBA" id="ARBA00022490"/>
    </source>
</evidence>
<dbReference type="InterPro" id="IPR036859">
    <property type="entry name" value="CAP-Gly_dom_sf"/>
</dbReference>
<organism evidence="6 7">
    <name type="scientific">Umbelopsis vinacea</name>
    <dbReference type="NCBI Taxonomy" id="44442"/>
    <lineage>
        <taxon>Eukaryota</taxon>
        <taxon>Fungi</taxon>
        <taxon>Fungi incertae sedis</taxon>
        <taxon>Mucoromycota</taxon>
        <taxon>Mucoromycotina</taxon>
        <taxon>Umbelopsidomycetes</taxon>
        <taxon>Umbelopsidales</taxon>
        <taxon>Umbelopsidaceae</taxon>
        <taxon>Umbelopsis</taxon>
    </lineage>
</organism>
<dbReference type="CDD" id="cd01789">
    <property type="entry name" value="Ubl_TBCB"/>
    <property type="match status" value="1"/>
</dbReference>
<gene>
    <name evidence="6" type="ORF">INT44_001831</name>
</gene>
<name>A0A8H7PRQ2_9FUNG</name>
<dbReference type="GO" id="GO:0005634">
    <property type="term" value="C:nucleus"/>
    <property type="evidence" value="ECO:0007669"/>
    <property type="project" value="TreeGrafter"/>
</dbReference>
<dbReference type="FunFam" id="2.30.30.190:FF:000013">
    <property type="entry name" value="Tubulin-folding cofactor B"/>
    <property type="match status" value="1"/>
</dbReference>
<dbReference type="PROSITE" id="PS00845">
    <property type="entry name" value="CAP_GLY_1"/>
    <property type="match status" value="1"/>
</dbReference>
<dbReference type="Pfam" id="PF01302">
    <property type="entry name" value="CAP_GLY"/>
    <property type="match status" value="1"/>
</dbReference>
<evidence type="ECO:0000313" key="6">
    <source>
        <dbReference type="EMBL" id="KAG2178678.1"/>
    </source>
</evidence>
<dbReference type="GO" id="GO:0007023">
    <property type="term" value="P:post-chaperonin tubulin folding pathway"/>
    <property type="evidence" value="ECO:0007669"/>
    <property type="project" value="InterPro"/>
</dbReference>
<dbReference type="Pfam" id="PF14560">
    <property type="entry name" value="Ubiquitin_2"/>
    <property type="match status" value="1"/>
</dbReference>
<dbReference type="SUPFAM" id="SSF54236">
    <property type="entry name" value="Ubiquitin-like"/>
    <property type="match status" value="1"/>
</dbReference>
<dbReference type="InterPro" id="IPR000626">
    <property type="entry name" value="Ubiquitin-like_dom"/>
</dbReference>
<dbReference type="GO" id="GO:0005829">
    <property type="term" value="C:cytosol"/>
    <property type="evidence" value="ECO:0007669"/>
    <property type="project" value="UniProtKB-ARBA"/>
</dbReference>
<dbReference type="SMART" id="SM01052">
    <property type="entry name" value="CAP_GLY"/>
    <property type="match status" value="1"/>
</dbReference>
<keyword evidence="7" id="KW-1185">Reference proteome</keyword>